<dbReference type="InterPro" id="IPR048962">
    <property type="entry name" value="ARIH1-like_UBL"/>
</dbReference>
<dbReference type="GO" id="GO:0005737">
    <property type="term" value="C:cytoplasm"/>
    <property type="evidence" value="ECO:0007669"/>
    <property type="project" value="UniProtKB-ARBA"/>
</dbReference>
<dbReference type="InterPro" id="IPR045840">
    <property type="entry name" value="Ariadne"/>
</dbReference>
<dbReference type="Pfam" id="PF00160">
    <property type="entry name" value="Pro_isomerase"/>
    <property type="match status" value="1"/>
</dbReference>
<evidence type="ECO:0000256" key="7">
    <source>
        <dbReference type="ARBA" id="ARBA00022723"/>
    </source>
</evidence>
<dbReference type="GO" id="GO:0008270">
    <property type="term" value="F:zinc ion binding"/>
    <property type="evidence" value="ECO:0007669"/>
    <property type="project" value="UniProtKB-KW"/>
</dbReference>
<comment type="catalytic activity">
    <reaction evidence="1">
        <text>[protein]-peptidylproline (omega=180) = [protein]-peptidylproline (omega=0)</text>
        <dbReference type="Rhea" id="RHEA:16237"/>
        <dbReference type="Rhea" id="RHEA-COMP:10747"/>
        <dbReference type="Rhea" id="RHEA-COMP:10748"/>
        <dbReference type="ChEBI" id="CHEBI:83833"/>
        <dbReference type="ChEBI" id="CHEBI:83834"/>
        <dbReference type="EC" id="5.2.1.8"/>
    </reaction>
</comment>
<dbReference type="PANTHER" id="PTHR11071:SF561">
    <property type="entry name" value="PEPTIDYL-PROLYL CIS-TRANS ISOMERASE D-RELATED"/>
    <property type="match status" value="1"/>
</dbReference>
<evidence type="ECO:0000256" key="13">
    <source>
        <dbReference type="ARBA" id="ARBA00023110"/>
    </source>
</evidence>
<feature type="domain" description="RING-type" evidence="19">
    <location>
        <begin position="396"/>
        <end position="442"/>
    </location>
</feature>
<dbReference type="GO" id="GO:0006457">
    <property type="term" value="P:protein folding"/>
    <property type="evidence" value="ECO:0007669"/>
    <property type="project" value="TreeGrafter"/>
</dbReference>
<evidence type="ECO:0000256" key="17">
    <source>
        <dbReference type="SAM" id="MobiDB-lite"/>
    </source>
</evidence>
<keyword evidence="15" id="KW-0413">Isomerase</keyword>
<comment type="pathway">
    <text evidence="4">Protein modification; protein ubiquitination.</text>
</comment>
<keyword evidence="6" id="KW-0812">Transmembrane</keyword>
<dbReference type="GO" id="GO:0016018">
    <property type="term" value="F:cyclosporin A binding"/>
    <property type="evidence" value="ECO:0007669"/>
    <property type="project" value="TreeGrafter"/>
</dbReference>
<dbReference type="SMART" id="SM00184">
    <property type="entry name" value="RING"/>
    <property type="match status" value="1"/>
</dbReference>
<evidence type="ECO:0000256" key="11">
    <source>
        <dbReference type="ARBA" id="ARBA00022833"/>
    </source>
</evidence>
<feature type="region of interest" description="Disordered" evidence="17">
    <location>
        <begin position="1"/>
        <end position="21"/>
    </location>
</feature>
<evidence type="ECO:0000256" key="12">
    <source>
        <dbReference type="ARBA" id="ARBA00022989"/>
    </source>
</evidence>
<dbReference type="InterPro" id="IPR029000">
    <property type="entry name" value="Cyclophilin-like_dom_sf"/>
</dbReference>
<dbReference type="InterPro" id="IPR002130">
    <property type="entry name" value="Cyclophilin-type_PPIase_dom"/>
</dbReference>
<evidence type="ECO:0000313" key="20">
    <source>
        <dbReference type="EMBL" id="KAG0017119.1"/>
    </source>
</evidence>
<evidence type="ECO:0000256" key="2">
    <source>
        <dbReference type="ARBA" id="ARBA00001798"/>
    </source>
</evidence>
<protein>
    <recommendedName>
        <fullName evidence="22">Peptidyl-prolyl cis-trans isomerase</fullName>
    </recommendedName>
</protein>
<dbReference type="InterPro" id="IPR017907">
    <property type="entry name" value="Znf_RING_CS"/>
</dbReference>
<dbReference type="Gene3D" id="2.40.100.10">
    <property type="entry name" value="Cyclophilin-like"/>
    <property type="match status" value="1"/>
</dbReference>
<evidence type="ECO:0000256" key="9">
    <source>
        <dbReference type="ARBA" id="ARBA00022771"/>
    </source>
</evidence>
<dbReference type="Pfam" id="PF21235">
    <property type="entry name" value="UBA_ARI1"/>
    <property type="match status" value="1"/>
</dbReference>
<sequence>MGISSIDFTRRDGTGGESIYGGPLLDEGGFKRKHDIEGKHVVFGRVVKGYDVVEKIENTPTDERNDRPLSIVMISNCGELELKLPPKLLEQQKLQQTAAASKKKKHHSDDSDSDSEKRRHERHRRRRSQSRSRSPSDSDSDEDSNDQKGRHSKRHKKQSRSGRSRQSRSPSGDHRGNKGSARDPSSSVNSSGRGLSQDGRNKDNDKPDLDERKTDNKKDENYYERQIEATKSKPRERSRSPEIKYKGRGAMLKQLTTPSKRLISVDMNSGRFSEDEFDDSSDFTYGSEDEDYDIEYEQTEDVEYSEPQQKKAYEVEFKSLLLSDILAAQSSAASHVAGILGVTVSQASKLLRSHKWNKEQLIEKYMDTPQEILNQAGVVLGETQASLQIRPKGFVCLICFDDDSAGSALGLRCGHVFCQPCYEQYLTQKIAEEGECRAIFCPESGCAVPVDDQVISSVVGASIMQNSTDARDQQAKSRASLERYLHYYNRFANHEQSARLDQNLYLKTEKKMEEMQRTTDLSWIEVQFLKNAVDVLTSCRMTLRWTYAFAFYLVKDNMTELFEDNQRDLEVAVEALSELLEKPIEKEKIAELRQQVLDKTVYVGVRREVVLDDTAKGLVDGRWVFHTQIQ</sequence>
<comment type="subcellular location">
    <subcellularLocation>
        <location evidence="3">Membrane</location>
        <topology evidence="3">Single-pass membrane protein</topology>
    </subcellularLocation>
</comment>
<feature type="compositionally biased region" description="Basic and acidic residues" evidence="17">
    <location>
        <begin position="199"/>
        <end position="245"/>
    </location>
</feature>
<name>A0A9P6T109_9FUNG</name>
<evidence type="ECO:0008006" key="22">
    <source>
        <dbReference type="Google" id="ProtNLM"/>
    </source>
</evidence>
<dbReference type="Pfam" id="PF19422">
    <property type="entry name" value="Ariadne"/>
    <property type="match status" value="1"/>
</dbReference>
<dbReference type="InterPro" id="IPR001841">
    <property type="entry name" value="Znf_RING"/>
</dbReference>
<dbReference type="PROSITE" id="PS00518">
    <property type="entry name" value="ZF_RING_1"/>
    <property type="match status" value="1"/>
</dbReference>
<keyword evidence="8" id="KW-0677">Repeat</keyword>
<dbReference type="Gene3D" id="1.20.120.1750">
    <property type="match status" value="1"/>
</dbReference>
<dbReference type="PROSITE" id="PS50089">
    <property type="entry name" value="ZF_RING_2"/>
    <property type="match status" value="1"/>
</dbReference>
<feature type="compositionally biased region" description="Basic residues" evidence="17">
    <location>
        <begin position="150"/>
        <end position="166"/>
    </location>
</feature>
<dbReference type="GO" id="GO:0031090">
    <property type="term" value="C:organelle membrane"/>
    <property type="evidence" value="ECO:0007669"/>
    <property type="project" value="UniProtKB-ARBA"/>
</dbReference>
<dbReference type="AlphaFoldDB" id="A0A9P6T109"/>
<keyword evidence="7" id="KW-0479">Metal-binding</keyword>
<feature type="region of interest" description="Disordered" evidence="17">
    <location>
        <begin position="93"/>
        <end position="246"/>
    </location>
</feature>
<keyword evidence="14" id="KW-0472">Membrane</keyword>
<keyword evidence="5" id="KW-0808">Transferase</keyword>
<evidence type="ECO:0000256" key="1">
    <source>
        <dbReference type="ARBA" id="ARBA00000971"/>
    </source>
</evidence>
<evidence type="ECO:0000256" key="8">
    <source>
        <dbReference type="ARBA" id="ARBA00022737"/>
    </source>
</evidence>
<evidence type="ECO:0000256" key="5">
    <source>
        <dbReference type="ARBA" id="ARBA00022679"/>
    </source>
</evidence>
<evidence type="ECO:0000259" key="19">
    <source>
        <dbReference type="PROSITE" id="PS50089"/>
    </source>
</evidence>
<feature type="domain" description="PPIase cyclophilin-type" evidence="18">
    <location>
        <begin position="1"/>
        <end position="79"/>
    </location>
</feature>
<dbReference type="FunFam" id="3.30.40.10:FF:000051">
    <property type="entry name" value="RBR-type E3 ubiquitin transferase"/>
    <property type="match status" value="1"/>
</dbReference>
<evidence type="ECO:0000256" key="15">
    <source>
        <dbReference type="ARBA" id="ARBA00023235"/>
    </source>
</evidence>
<keyword evidence="11" id="KW-0862">Zinc</keyword>
<evidence type="ECO:0000256" key="3">
    <source>
        <dbReference type="ARBA" id="ARBA00004167"/>
    </source>
</evidence>
<dbReference type="PANTHER" id="PTHR11071">
    <property type="entry name" value="PEPTIDYL-PROLYL CIS-TRANS ISOMERASE"/>
    <property type="match status" value="1"/>
</dbReference>
<evidence type="ECO:0000256" key="6">
    <source>
        <dbReference type="ARBA" id="ARBA00022692"/>
    </source>
</evidence>
<organism evidence="20 21">
    <name type="scientific">Entomortierella chlamydospora</name>
    <dbReference type="NCBI Taxonomy" id="101097"/>
    <lineage>
        <taxon>Eukaryota</taxon>
        <taxon>Fungi</taxon>
        <taxon>Fungi incertae sedis</taxon>
        <taxon>Mucoromycota</taxon>
        <taxon>Mortierellomycotina</taxon>
        <taxon>Mortierellomycetes</taxon>
        <taxon>Mortierellales</taxon>
        <taxon>Mortierellaceae</taxon>
        <taxon>Entomortierella</taxon>
    </lineage>
</organism>
<evidence type="ECO:0000259" key="18">
    <source>
        <dbReference type="PROSITE" id="PS50072"/>
    </source>
</evidence>
<proteinExistence type="predicted"/>
<keyword evidence="13" id="KW-0697">Rotamase</keyword>
<dbReference type="GO" id="GO:0003755">
    <property type="term" value="F:peptidyl-prolyl cis-trans isomerase activity"/>
    <property type="evidence" value="ECO:0007669"/>
    <property type="project" value="UniProtKB-KW"/>
</dbReference>
<dbReference type="GO" id="GO:0061630">
    <property type="term" value="F:ubiquitin protein ligase activity"/>
    <property type="evidence" value="ECO:0007669"/>
    <property type="project" value="UniProtKB-EC"/>
</dbReference>
<comment type="catalytic activity">
    <reaction evidence="2">
        <text>[E2 ubiquitin-conjugating enzyme]-S-ubiquitinyl-L-cysteine + [acceptor protein]-L-lysine = [E2 ubiquitin-conjugating enzyme]-L-cysteine + [acceptor protein]-N(6)-ubiquitinyl-L-lysine.</text>
        <dbReference type="EC" id="2.3.2.31"/>
    </reaction>
</comment>
<gene>
    <name evidence="20" type="ORF">BGZ80_008604</name>
</gene>
<keyword evidence="9 16" id="KW-0863">Zinc-finger</keyword>
<keyword evidence="12" id="KW-1133">Transmembrane helix</keyword>
<dbReference type="Proteomes" id="UP000703661">
    <property type="component" value="Unassembled WGS sequence"/>
</dbReference>
<dbReference type="SUPFAM" id="SSF50891">
    <property type="entry name" value="Cyclophilin-like"/>
    <property type="match status" value="1"/>
</dbReference>
<dbReference type="PROSITE" id="PS50072">
    <property type="entry name" value="CSA_PPIASE_2"/>
    <property type="match status" value="1"/>
</dbReference>
<evidence type="ECO:0000256" key="4">
    <source>
        <dbReference type="ARBA" id="ARBA00004906"/>
    </source>
</evidence>
<feature type="compositionally biased region" description="Basic and acidic residues" evidence="17">
    <location>
        <begin position="107"/>
        <end position="118"/>
    </location>
</feature>
<evidence type="ECO:0000313" key="21">
    <source>
        <dbReference type="Proteomes" id="UP000703661"/>
    </source>
</evidence>
<dbReference type="SUPFAM" id="SSF57850">
    <property type="entry name" value="RING/U-box"/>
    <property type="match status" value="1"/>
</dbReference>
<evidence type="ECO:0000256" key="16">
    <source>
        <dbReference type="PROSITE-ProRule" id="PRU00175"/>
    </source>
</evidence>
<accession>A0A9P6T109</accession>
<feature type="compositionally biased region" description="Low complexity" evidence="17">
    <location>
        <begin position="185"/>
        <end position="196"/>
    </location>
</feature>
<reference evidence="20" key="1">
    <citation type="journal article" date="2020" name="Fungal Divers.">
        <title>Resolving the Mortierellaceae phylogeny through synthesis of multi-gene phylogenetics and phylogenomics.</title>
        <authorList>
            <person name="Vandepol N."/>
            <person name="Liber J."/>
            <person name="Desiro A."/>
            <person name="Na H."/>
            <person name="Kennedy M."/>
            <person name="Barry K."/>
            <person name="Grigoriev I.V."/>
            <person name="Miller A.N."/>
            <person name="O'Donnell K."/>
            <person name="Stajich J.E."/>
            <person name="Bonito G."/>
        </authorList>
    </citation>
    <scope>NUCLEOTIDE SEQUENCE</scope>
    <source>
        <strain evidence="20">NRRL 2769</strain>
    </source>
</reference>
<dbReference type="EMBL" id="JAAAID010000471">
    <property type="protein sequence ID" value="KAG0017119.1"/>
    <property type="molecule type" value="Genomic_DNA"/>
</dbReference>
<evidence type="ECO:0000256" key="14">
    <source>
        <dbReference type="ARBA" id="ARBA00023136"/>
    </source>
</evidence>
<keyword evidence="21" id="KW-1185">Reference proteome</keyword>
<comment type="caution">
    <text evidence="20">The sequence shown here is derived from an EMBL/GenBank/DDBJ whole genome shotgun (WGS) entry which is preliminary data.</text>
</comment>
<feature type="compositionally biased region" description="Basic residues" evidence="17">
    <location>
        <begin position="119"/>
        <end position="130"/>
    </location>
</feature>
<evidence type="ECO:0000256" key="10">
    <source>
        <dbReference type="ARBA" id="ARBA00022786"/>
    </source>
</evidence>
<keyword evidence="10" id="KW-0833">Ubl conjugation pathway</keyword>